<evidence type="ECO:0000313" key="2">
    <source>
        <dbReference type="Proteomes" id="UP000826212"/>
    </source>
</evidence>
<dbReference type="Proteomes" id="UP000826212">
    <property type="component" value="Chromosome"/>
</dbReference>
<sequence length="190" mass="21272">MNICVFCASANHLDEKYKNDAIKLGQIIGQNGHTLVYGGANVGLMHMVAQNVKFQGAERIGVVAQVIKDNNVAATDDTKQIITPTMHERKAKMRELSDAFIALPGGFGTLEELLEVLTLKQLGVIKQPIVILNTDHYYDSLLSQFQKAVNEGISKEVYLNLFYETDSIDKAIDFLENDKKTNRKIETKWN</sequence>
<gene>
    <name evidence="1" type="ORF">K4L44_10145</name>
</gene>
<protein>
    <submittedName>
        <fullName evidence="1">TIGR00730 family Rossman fold protein</fullName>
    </submittedName>
</protein>
<keyword evidence="2" id="KW-1185">Reference proteome</keyword>
<organism evidence="1 2">
    <name type="scientific">Halosquirtibacter laminarini</name>
    <dbReference type="NCBI Taxonomy" id="3374600"/>
    <lineage>
        <taxon>Bacteria</taxon>
        <taxon>Pseudomonadati</taxon>
        <taxon>Bacteroidota</taxon>
        <taxon>Bacteroidia</taxon>
        <taxon>Marinilabiliales</taxon>
        <taxon>Prolixibacteraceae</taxon>
        <taxon>Halosquirtibacter</taxon>
    </lineage>
</organism>
<evidence type="ECO:0000313" key="1">
    <source>
        <dbReference type="EMBL" id="QZE12949.1"/>
    </source>
</evidence>
<dbReference type="EMBL" id="CP081303">
    <property type="protein sequence ID" value="QZE12949.1"/>
    <property type="molecule type" value="Genomic_DNA"/>
</dbReference>
<reference evidence="1" key="1">
    <citation type="submission" date="2021-08" db="EMBL/GenBank/DDBJ databases">
        <title>Novel anaerobic bacterium isolated from sea squirt in East Sea, Republic of Korea.</title>
        <authorList>
            <person name="Nguyen T.H."/>
            <person name="Li Z."/>
            <person name="Lee Y.-J."/>
            <person name="Ko J."/>
            <person name="Kim S.-G."/>
        </authorList>
    </citation>
    <scope>NUCLEOTIDE SEQUENCE</scope>
    <source>
        <strain evidence="1">KCTC 25031</strain>
    </source>
</reference>
<proteinExistence type="predicted"/>
<accession>A0AC61NMH9</accession>
<name>A0AC61NMH9_9BACT</name>